<feature type="transmembrane region" description="Helical" evidence="3">
    <location>
        <begin position="148"/>
        <end position="167"/>
    </location>
</feature>
<feature type="transmembrane region" description="Helical" evidence="3">
    <location>
        <begin position="36"/>
        <end position="60"/>
    </location>
</feature>
<comment type="similarity">
    <text evidence="2">Belongs to the CDP-alcohol phosphatidyltransferase class-I family.</text>
</comment>
<protein>
    <submittedName>
        <fullName evidence="4">Membrane protein</fullName>
    </submittedName>
</protein>
<comment type="caution">
    <text evidence="4">The sequence shown here is derived from an EMBL/GenBank/DDBJ whole genome shotgun (WGS) entry which is preliminary data.</text>
</comment>
<name>A0A175R6B1_9HYPH</name>
<keyword evidence="3" id="KW-0472">Membrane</keyword>
<dbReference type="Gene3D" id="1.20.120.1760">
    <property type="match status" value="1"/>
</dbReference>
<evidence type="ECO:0000313" key="4">
    <source>
        <dbReference type="EMBL" id="KTQ86467.1"/>
    </source>
</evidence>
<keyword evidence="3" id="KW-1133">Transmembrane helix</keyword>
<keyword evidence="1 2" id="KW-0808">Transferase</keyword>
<feature type="transmembrane region" description="Helical" evidence="3">
    <location>
        <begin position="81"/>
        <end position="103"/>
    </location>
</feature>
<reference evidence="4 5" key="1">
    <citation type="journal article" date="2016" name="Front. Microbiol.">
        <title>Genomic Resource of Rice Seed Associated Bacteria.</title>
        <authorList>
            <person name="Midha S."/>
            <person name="Bansal K."/>
            <person name="Sharma S."/>
            <person name="Kumar N."/>
            <person name="Patil P.P."/>
            <person name="Chaudhry V."/>
            <person name="Patil P.B."/>
        </authorList>
    </citation>
    <scope>NUCLEOTIDE SEQUENCE [LARGE SCALE GENOMIC DNA]</scope>
    <source>
        <strain evidence="4 5">NS226</strain>
    </source>
</reference>
<sequence>MFDHRIIPLQNRVLVPMARVLAKRGVRADALSWTGFGLGVVAFGLICANWYLAGLLAIAANRLVDGLDGSVARATLPTDRGAFLDIVLDFAFYTLVPLAFALADPDTNALPAAVLIASFVGTGTSFLAFSLLAERRGLSSTKFPAKGIYYVGALAEGAETIAVFVAMCLFPAHYAWIAYGYAALCAITTALRLRLGMAMLRDG</sequence>
<evidence type="ECO:0000313" key="5">
    <source>
        <dbReference type="Proteomes" id="UP000078272"/>
    </source>
</evidence>
<organism evidence="4 5">
    <name type="scientific">Aureimonas ureilytica</name>
    <dbReference type="NCBI Taxonomy" id="401562"/>
    <lineage>
        <taxon>Bacteria</taxon>
        <taxon>Pseudomonadati</taxon>
        <taxon>Pseudomonadota</taxon>
        <taxon>Alphaproteobacteria</taxon>
        <taxon>Hyphomicrobiales</taxon>
        <taxon>Aurantimonadaceae</taxon>
        <taxon>Aureimonas</taxon>
    </lineage>
</organism>
<gene>
    <name evidence="4" type="ORF">NS226_17975</name>
</gene>
<dbReference type="STRING" id="401562.NS365_18075"/>
<evidence type="ECO:0000256" key="1">
    <source>
        <dbReference type="ARBA" id="ARBA00022679"/>
    </source>
</evidence>
<dbReference type="RefSeq" id="WP_058636119.1">
    <property type="nucleotide sequence ID" value="NZ_LDPZ01000049.1"/>
</dbReference>
<feature type="transmembrane region" description="Helical" evidence="3">
    <location>
        <begin position="109"/>
        <end position="132"/>
    </location>
</feature>
<keyword evidence="3" id="KW-0812">Transmembrane</keyword>
<feature type="transmembrane region" description="Helical" evidence="3">
    <location>
        <begin position="173"/>
        <end position="193"/>
    </location>
</feature>
<dbReference type="PROSITE" id="PS00379">
    <property type="entry name" value="CDP_ALCOHOL_P_TRANSF"/>
    <property type="match status" value="1"/>
</dbReference>
<dbReference type="GO" id="GO:0016020">
    <property type="term" value="C:membrane"/>
    <property type="evidence" value="ECO:0007669"/>
    <property type="project" value="InterPro"/>
</dbReference>
<dbReference type="OrthoDB" id="9790577at2"/>
<dbReference type="EMBL" id="LDPZ01000049">
    <property type="protein sequence ID" value="KTQ86467.1"/>
    <property type="molecule type" value="Genomic_DNA"/>
</dbReference>
<dbReference type="Proteomes" id="UP000078272">
    <property type="component" value="Unassembled WGS sequence"/>
</dbReference>
<accession>A0A175R6B1</accession>
<dbReference type="PATRIC" id="fig|401562.3.peg.3536"/>
<proteinExistence type="inferred from homology"/>
<dbReference type="AlphaFoldDB" id="A0A175R6B1"/>
<dbReference type="InterPro" id="IPR000462">
    <property type="entry name" value="CDP-OH_P_trans"/>
</dbReference>
<evidence type="ECO:0000256" key="3">
    <source>
        <dbReference type="SAM" id="Phobius"/>
    </source>
</evidence>
<dbReference type="InterPro" id="IPR043130">
    <property type="entry name" value="CDP-OH_PTrfase_TM_dom"/>
</dbReference>
<dbReference type="GO" id="GO:0016780">
    <property type="term" value="F:phosphotransferase activity, for other substituted phosphate groups"/>
    <property type="evidence" value="ECO:0007669"/>
    <property type="project" value="InterPro"/>
</dbReference>
<dbReference type="GO" id="GO:0008654">
    <property type="term" value="P:phospholipid biosynthetic process"/>
    <property type="evidence" value="ECO:0007669"/>
    <property type="project" value="InterPro"/>
</dbReference>
<dbReference type="Pfam" id="PF01066">
    <property type="entry name" value="CDP-OH_P_transf"/>
    <property type="match status" value="1"/>
</dbReference>
<evidence type="ECO:0000256" key="2">
    <source>
        <dbReference type="RuleBase" id="RU003750"/>
    </source>
</evidence>
<dbReference type="InterPro" id="IPR048254">
    <property type="entry name" value="CDP_ALCOHOL_P_TRANSF_CS"/>
</dbReference>